<dbReference type="AlphaFoldDB" id="A0A068QXU7"/>
<dbReference type="PRINTS" id="PR01296">
    <property type="entry name" value="CLOACNIMMNTY"/>
</dbReference>
<dbReference type="GO" id="GO:0030153">
    <property type="term" value="P:bacteriocin immunity"/>
    <property type="evidence" value="ECO:0007669"/>
    <property type="project" value="InterPro"/>
</dbReference>
<evidence type="ECO:0000313" key="3">
    <source>
        <dbReference type="Proteomes" id="UP000032721"/>
    </source>
</evidence>
<dbReference type="SUPFAM" id="SSF54552">
    <property type="entry name" value="Colicin E3 immunity protein"/>
    <property type="match status" value="1"/>
</dbReference>
<sequence length="82" mass="9647">MGIQLNLVWFDRKNEDFIGEEYSQDLGDDNSVIEQCGLPLHDTLNNGVFDVLDTWVPVLQGNFKHLIDLDKYFYQISFDYRD</sequence>
<reference evidence="2 4" key="2">
    <citation type="submission" date="2019-07" db="EMBL/GenBank/DDBJ databases">
        <title>Genomic Encyclopedia of Type Strains, Phase I: the one thousand microbial genomes (KMG-I) project.</title>
        <authorList>
            <person name="Kyrpides N."/>
        </authorList>
    </citation>
    <scope>NUCLEOTIDE SEQUENCE [LARGE SCALE GENOMIC DNA]</scope>
    <source>
        <strain evidence="2 4">DSM 17909</strain>
    </source>
</reference>
<name>A0A068QXU7_9GAMM</name>
<dbReference type="Gene3D" id="3.10.50.20">
    <property type="entry name" value="Cloacin immunity protein"/>
    <property type="match status" value="1"/>
</dbReference>
<dbReference type="EMBL" id="VNHN01000072">
    <property type="protein sequence ID" value="TYO99429.1"/>
    <property type="molecule type" value="Genomic_DNA"/>
</dbReference>
<gene>
    <name evidence="1" type="primary">imm</name>
    <name evidence="2" type="ORF">LY16_03163</name>
    <name evidence="1" type="ORF">XDD1_3944</name>
</gene>
<dbReference type="HOGENOM" id="CLU_192278_0_0_6"/>
<evidence type="ECO:0000313" key="4">
    <source>
        <dbReference type="Proteomes" id="UP000324170"/>
    </source>
</evidence>
<reference evidence="1 3" key="1">
    <citation type="submission" date="2013-07" db="EMBL/GenBank/DDBJ databases">
        <authorList>
            <person name="Genoscope - CEA"/>
        </authorList>
    </citation>
    <scope>NUCLEOTIDE SEQUENCE [LARGE SCALE GENOMIC DNA]</scope>
    <source>
        <strain evidence="1">FRM16</strain>
        <strain evidence="3">FRM16 / DSM 17909</strain>
    </source>
</reference>
<proteinExistence type="predicted"/>
<dbReference type="EMBL" id="FO704550">
    <property type="protein sequence ID" value="CDG19629.1"/>
    <property type="molecule type" value="Genomic_DNA"/>
</dbReference>
<protein>
    <submittedName>
        <fullName evidence="2">Cloacin immunity protein</fullName>
    </submittedName>
    <submittedName>
        <fullName evidence="1">Colicin-E3 immunity protein</fullName>
    </submittedName>
</protein>
<dbReference type="Proteomes" id="UP000032721">
    <property type="component" value="Chromosome"/>
</dbReference>
<dbReference type="RefSeq" id="WP_045973232.1">
    <property type="nucleotide sequence ID" value="NZ_CAWMED010000001.1"/>
</dbReference>
<dbReference type="InterPro" id="IPR036528">
    <property type="entry name" value="Cloacn_immnty_sf"/>
</dbReference>
<dbReference type="GO" id="GO:0015643">
    <property type="term" value="F:toxic substance binding"/>
    <property type="evidence" value="ECO:0007669"/>
    <property type="project" value="InterPro"/>
</dbReference>
<dbReference type="Proteomes" id="UP000324170">
    <property type="component" value="Unassembled WGS sequence"/>
</dbReference>
<dbReference type="Pfam" id="PF03513">
    <property type="entry name" value="Cloacin_immun"/>
    <property type="match status" value="1"/>
</dbReference>
<accession>A0A068QXU7</accession>
<evidence type="ECO:0000313" key="2">
    <source>
        <dbReference type="EMBL" id="TYO99429.1"/>
    </source>
</evidence>
<dbReference type="OrthoDB" id="7009318at2"/>
<evidence type="ECO:0000313" key="1">
    <source>
        <dbReference type="EMBL" id="CDG19629.1"/>
    </source>
</evidence>
<keyword evidence="4" id="KW-1185">Reference proteome</keyword>
<organism evidence="1 3">
    <name type="scientific">Xenorhabdus doucetiae</name>
    <dbReference type="NCBI Taxonomy" id="351671"/>
    <lineage>
        <taxon>Bacteria</taxon>
        <taxon>Pseudomonadati</taxon>
        <taxon>Pseudomonadota</taxon>
        <taxon>Gammaproteobacteria</taxon>
        <taxon>Enterobacterales</taxon>
        <taxon>Morganellaceae</taxon>
        <taxon>Xenorhabdus</taxon>
    </lineage>
</organism>
<dbReference type="InterPro" id="IPR003063">
    <property type="entry name" value="Cloacn_immnty_fam"/>
</dbReference>
<dbReference type="KEGG" id="xdo:XDD1_3944"/>